<evidence type="ECO:0000259" key="1">
    <source>
        <dbReference type="Pfam" id="PF00646"/>
    </source>
</evidence>
<protein>
    <recommendedName>
        <fullName evidence="6">F-box domain-containing protein</fullName>
    </recommendedName>
</protein>
<evidence type="ECO:0000259" key="2">
    <source>
        <dbReference type="Pfam" id="PF08387"/>
    </source>
</evidence>
<dbReference type="AlphaFoldDB" id="A0ABC9G6Y8"/>
<gene>
    <name evidence="3" type="ORF">URODEC1_LOCUS108682</name>
    <name evidence="4" type="ORF">URODEC1_LOCUS112724</name>
</gene>
<dbReference type="InterPro" id="IPR055312">
    <property type="entry name" value="FBL15-like"/>
</dbReference>
<name>A0ABC9G6Y8_9POAL</name>
<dbReference type="InterPro" id="IPR006566">
    <property type="entry name" value="FBD"/>
</dbReference>
<dbReference type="InterPro" id="IPR053781">
    <property type="entry name" value="F-box_AtFBL13-like"/>
</dbReference>
<feature type="domain" description="FBD" evidence="2">
    <location>
        <begin position="409"/>
        <end position="445"/>
    </location>
</feature>
<evidence type="ECO:0000313" key="4">
    <source>
        <dbReference type="EMBL" id="CAL5088287.1"/>
    </source>
</evidence>
<reference evidence="4 5" key="1">
    <citation type="submission" date="2024-10" db="EMBL/GenBank/DDBJ databases">
        <authorList>
            <person name="Ryan C."/>
        </authorList>
    </citation>
    <scope>NUCLEOTIDE SEQUENCE [LARGE SCALE GENOMIC DNA]</scope>
</reference>
<dbReference type="EMBL" id="OZ075118">
    <property type="protein sequence ID" value="CAL5088287.1"/>
    <property type="molecule type" value="Genomic_DNA"/>
</dbReference>
<dbReference type="Proteomes" id="UP001497457">
    <property type="component" value="Chromosome 7b"/>
</dbReference>
<dbReference type="InterPro" id="IPR036047">
    <property type="entry name" value="F-box-like_dom_sf"/>
</dbReference>
<dbReference type="CDD" id="cd22160">
    <property type="entry name" value="F-box_AtFBL13-like"/>
    <property type="match status" value="1"/>
</dbReference>
<evidence type="ECO:0000313" key="5">
    <source>
        <dbReference type="Proteomes" id="UP001497457"/>
    </source>
</evidence>
<feature type="domain" description="F-box" evidence="1">
    <location>
        <begin position="19"/>
        <end position="59"/>
    </location>
</feature>
<proteinExistence type="predicted"/>
<dbReference type="Proteomes" id="UP001497457">
    <property type="component" value="Chromosome 8b"/>
</dbReference>
<dbReference type="SUPFAM" id="SSF81383">
    <property type="entry name" value="F-box domain"/>
    <property type="match status" value="1"/>
</dbReference>
<accession>A0ABC9G6Y8</accession>
<sequence>MGSEHQRGRRGGGSGEDRISGLPDALLHEILVCLRSADAAARTSVLSRRWRHVWVHLPKLHLVAPPAADPTSFPGTVDAALGGYLAPTLEHLGVSHSTEQQGRDLRIPARRIAPWLHFAAEHVVGEINLYLCVPQTFVAPEVDGEEAVLELPVCERAKRIELYLQYAETTWLRPQASSLFAALTSLKIDGYVHMQGSDLTALVNTQCPCLRDLNLFITLIVIFDVFIHSNSLHTLVLRVLETRRLEILAPRLEELIISIRPMEAQISAPKLAKVTWCDGYDPHLNRFVDVGRRLQLLQTSSQASSLTKQFDEVDELNMSMDLYFPDAAKYESFLNETNKLPKCKSFHIFLSWKHHALMPVMLHLLRSCNDTKKLRIHLFGPSSRQEMHSCQPSCLCRSEESRKIDGIDLSSLEVVEICWFSGSHEQMELVELLFSNAGVLKRLLINGKYRRRPKQQVCERVCSICHPNVKVEFDELFDPRRTRRSAADL</sequence>
<evidence type="ECO:0008006" key="6">
    <source>
        <dbReference type="Google" id="ProtNLM"/>
    </source>
</evidence>
<dbReference type="InterPro" id="IPR001810">
    <property type="entry name" value="F-box_dom"/>
</dbReference>
<organism evidence="4 5">
    <name type="scientific">Urochloa decumbens</name>
    <dbReference type="NCBI Taxonomy" id="240449"/>
    <lineage>
        <taxon>Eukaryota</taxon>
        <taxon>Viridiplantae</taxon>
        <taxon>Streptophyta</taxon>
        <taxon>Embryophyta</taxon>
        <taxon>Tracheophyta</taxon>
        <taxon>Spermatophyta</taxon>
        <taxon>Magnoliopsida</taxon>
        <taxon>Liliopsida</taxon>
        <taxon>Poales</taxon>
        <taxon>Poaceae</taxon>
        <taxon>PACMAD clade</taxon>
        <taxon>Panicoideae</taxon>
        <taxon>Panicodae</taxon>
        <taxon>Paniceae</taxon>
        <taxon>Melinidinae</taxon>
        <taxon>Urochloa</taxon>
    </lineage>
</organism>
<dbReference type="EMBL" id="OZ075117">
    <property type="protein sequence ID" value="CAL5081519.1"/>
    <property type="molecule type" value="Genomic_DNA"/>
</dbReference>
<dbReference type="Pfam" id="PF00646">
    <property type="entry name" value="F-box"/>
    <property type="match status" value="1"/>
</dbReference>
<evidence type="ECO:0000313" key="3">
    <source>
        <dbReference type="EMBL" id="CAL5081519.1"/>
    </source>
</evidence>
<dbReference type="PANTHER" id="PTHR34709:SF68">
    <property type="entry name" value="OS07G0550432 PROTEIN"/>
    <property type="match status" value="1"/>
</dbReference>
<keyword evidence="5" id="KW-1185">Reference proteome</keyword>
<dbReference type="Pfam" id="PF08387">
    <property type="entry name" value="FBD"/>
    <property type="match status" value="1"/>
</dbReference>
<dbReference type="PANTHER" id="PTHR34709">
    <property type="entry name" value="OS10G0396666 PROTEIN"/>
    <property type="match status" value="1"/>
</dbReference>